<evidence type="ECO:0000313" key="6">
    <source>
        <dbReference type="EMBL" id="GLQ17078.1"/>
    </source>
</evidence>
<protein>
    <submittedName>
        <fullName evidence="6">DeoR family transcriptional regulator</fullName>
    </submittedName>
</protein>
<gene>
    <name evidence="6" type="primary">glpR</name>
    <name evidence="6" type="ORF">GCM10007879_13270</name>
</gene>
<dbReference type="InterPro" id="IPR036388">
    <property type="entry name" value="WH-like_DNA-bd_sf"/>
</dbReference>
<proteinExistence type="predicted"/>
<keyword evidence="3" id="KW-0238">DNA-binding</keyword>
<dbReference type="InterPro" id="IPR036390">
    <property type="entry name" value="WH_DNA-bd_sf"/>
</dbReference>
<dbReference type="PANTHER" id="PTHR30363:SF4">
    <property type="entry name" value="GLYCEROL-3-PHOSPHATE REGULON REPRESSOR"/>
    <property type="match status" value="1"/>
</dbReference>
<dbReference type="Gene3D" id="1.10.10.10">
    <property type="entry name" value="Winged helix-like DNA-binding domain superfamily/Winged helix DNA-binding domain"/>
    <property type="match status" value="1"/>
</dbReference>
<accession>A0ABQ5UR46</accession>
<dbReference type="InterPro" id="IPR018356">
    <property type="entry name" value="Tscrpt_reg_HTH_DeoR_CS"/>
</dbReference>
<name>A0ABQ5UR46_9HYPH</name>
<dbReference type="SMART" id="SM01134">
    <property type="entry name" value="DeoRC"/>
    <property type="match status" value="1"/>
</dbReference>
<keyword evidence="4" id="KW-0804">Transcription</keyword>
<comment type="caution">
    <text evidence="6">The sequence shown here is derived from an EMBL/GenBank/DDBJ whole genome shotgun (WGS) entry which is preliminary data.</text>
</comment>
<dbReference type="InterPro" id="IPR037171">
    <property type="entry name" value="NagB/RpiA_transferase-like"/>
</dbReference>
<dbReference type="Pfam" id="PF08220">
    <property type="entry name" value="HTH_DeoR"/>
    <property type="match status" value="1"/>
</dbReference>
<evidence type="ECO:0000256" key="2">
    <source>
        <dbReference type="ARBA" id="ARBA00023015"/>
    </source>
</evidence>
<dbReference type="InterPro" id="IPR014036">
    <property type="entry name" value="DeoR-like_C"/>
</dbReference>
<reference evidence="6" key="2">
    <citation type="submission" date="2023-01" db="EMBL/GenBank/DDBJ databases">
        <title>Draft genome sequence of Maritalea porphyrae strain NBRC 107169.</title>
        <authorList>
            <person name="Sun Q."/>
            <person name="Mori K."/>
        </authorList>
    </citation>
    <scope>NUCLEOTIDE SEQUENCE</scope>
    <source>
        <strain evidence="6">NBRC 107169</strain>
    </source>
</reference>
<dbReference type="RefSeq" id="WP_284362948.1">
    <property type="nucleotide sequence ID" value="NZ_BSNI01000002.1"/>
</dbReference>
<dbReference type="InterPro" id="IPR050313">
    <property type="entry name" value="Carb_Metab_HTH_regulators"/>
</dbReference>
<dbReference type="PRINTS" id="PR00037">
    <property type="entry name" value="HTHLACR"/>
</dbReference>
<dbReference type="SUPFAM" id="SSF46785">
    <property type="entry name" value="Winged helix' DNA-binding domain"/>
    <property type="match status" value="1"/>
</dbReference>
<organism evidence="6 7">
    <name type="scientific">Maritalea porphyrae</name>
    <dbReference type="NCBI Taxonomy" id="880732"/>
    <lineage>
        <taxon>Bacteria</taxon>
        <taxon>Pseudomonadati</taxon>
        <taxon>Pseudomonadota</taxon>
        <taxon>Alphaproteobacteria</taxon>
        <taxon>Hyphomicrobiales</taxon>
        <taxon>Devosiaceae</taxon>
        <taxon>Maritalea</taxon>
    </lineage>
</organism>
<reference evidence="6" key="1">
    <citation type="journal article" date="2014" name="Int. J. Syst. Evol. Microbiol.">
        <title>Complete genome of a new Firmicutes species belonging to the dominant human colonic microbiota ('Ruminococcus bicirculans') reveals two chromosomes and a selective capacity to utilize plant glucans.</title>
        <authorList>
            <consortium name="NISC Comparative Sequencing Program"/>
            <person name="Wegmann U."/>
            <person name="Louis P."/>
            <person name="Goesmann A."/>
            <person name="Henrissat B."/>
            <person name="Duncan S.H."/>
            <person name="Flint H.J."/>
        </authorList>
    </citation>
    <scope>NUCLEOTIDE SEQUENCE</scope>
    <source>
        <strain evidence="6">NBRC 107169</strain>
    </source>
</reference>
<dbReference type="EMBL" id="BSNI01000002">
    <property type="protein sequence ID" value="GLQ17078.1"/>
    <property type="molecule type" value="Genomic_DNA"/>
</dbReference>
<dbReference type="Pfam" id="PF00455">
    <property type="entry name" value="DeoRC"/>
    <property type="match status" value="1"/>
</dbReference>
<dbReference type="SUPFAM" id="SSF100950">
    <property type="entry name" value="NagB/RpiA/CoA transferase-like"/>
    <property type="match status" value="1"/>
</dbReference>
<evidence type="ECO:0000256" key="4">
    <source>
        <dbReference type="ARBA" id="ARBA00023163"/>
    </source>
</evidence>
<dbReference type="PANTHER" id="PTHR30363">
    <property type="entry name" value="HTH-TYPE TRANSCRIPTIONAL REGULATOR SRLR-RELATED"/>
    <property type="match status" value="1"/>
</dbReference>
<dbReference type="PROSITE" id="PS51000">
    <property type="entry name" value="HTH_DEOR_2"/>
    <property type="match status" value="1"/>
</dbReference>
<evidence type="ECO:0000259" key="5">
    <source>
        <dbReference type="PROSITE" id="PS51000"/>
    </source>
</evidence>
<evidence type="ECO:0000256" key="1">
    <source>
        <dbReference type="ARBA" id="ARBA00022491"/>
    </source>
</evidence>
<feature type="domain" description="HTH deoR-type" evidence="5">
    <location>
        <begin position="7"/>
        <end position="62"/>
    </location>
</feature>
<dbReference type="InterPro" id="IPR001034">
    <property type="entry name" value="DeoR_HTH"/>
</dbReference>
<sequence length="257" mass="27453">MKQTRNASARQLSILGYLKDNGRASVDDLAELFQTTPQTIRKDLTALEQDNQIIRFHGGASLVAGSEYLGVDTRREIAREEKDKIGRAIAGLVPNNSVVIINAGTTTAASMPYFSNHLGLKVVTDSVYMANGLREHVGLEVMIPAGIVRSSDGVVLGESAVDFIRQFRADLAIIGSAAIAKDGALLDYDLREAAVTKSIIDSARSVILAADSKKFGQSAPITFGHISQVNTLVTDSGMSKELKALCDAHNVQAQIAN</sequence>
<evidence type="ECO:0000313" key="7">
    <source>
        <dbReference type="Proteomes" id="UP001161405"/>
    </source>
</evidence>
<evidence type="ECO:0000256" key="3">
    <source>
        <dbReference type="ARBA" id="ARBA00023125"/>
    </source>
</evidence>
<dbReference type="Gene3D" id="3.40.50.1360">
    <property type="match status" value="1"/>
</dbReference>
<keyword evidence="7" id="KW-1185">Reference proteome</keyword>
<dbReference type="Proteomes" id="UP001161405">
    <property type="component" value="Unassembled WGS sequence"/>
</dbReference>
<dbReference type="PROSITE" id="PS00894">
    <property type="entry name" value="HTH_DEOR_1"/>
    <property type="match status" value="1"/>
</dbReference>
<keyword evidence="2" id="KW-0805">Transcription regulation</keyword>
<keyword evidence="1" id="KW-0678">Repressor</keyword>
<dbReference type="SMART" id="SM00420">
    <property type="entry name" value="HTH_DEOR"/>
    <property type="match status" value="1"/>
</dbReference>